<protein>
    <submittedName>
        <fullName evidence="4">OCIA domain-containing protein</fullName>
    </submittedName>
</protein>
<keyword evidence="2" id="KW-0472">Membrane</keyword>
<evidence type="ECO:0000313" key="4">
    <source>
        <dbReference type="WBParaSite" id="ACAC_0000081901-mRNA-1"/>
    </source>
</evidence>
<sequence length="243" mass="27201">MSFNDRNVERTQLNSEQLQMLLNKMSSDERDELARALKSCTSEVTMTRGIPITVAVLGSLYFARTHLPPQYHFGPKGWPFYAIMGIASLTGVNVLSMGMCRDRVQPFLGQMWQKYGISQSATKYDEIRRRNRQEYGFQPNDVSPTSTAAQQQGLSYSHIPNERPITDPYGLGTATVPSLTDGMIGDIGKYERTFDFNFESGASDIRPRTVPVPYSSMYGSDTPAYMSGTPTSRISQPSSEFTR</sequence>
<dbReference type="WBParaSite" id="ACAC_0000081901-mRNA-1">
    <property type="protein sequence ID" value="ACAC_0000081901-mRNA-1"/>
    <property type="gene ID" value="ACAC_0000081901"/>
</dbReference>
<name>A0A0K0CUD5_ANGCA</name>
<evidence type="ECO:0000256" key="2">
    <source>
        <dbReference type="SAM" id="Phobius"/>
    </source>
</evidence>
<proteinExistence type="predicted"/>
<dbReference type="STRING" id="6313.A0A0K0CUD5"/>
<accession>A0A0K0CUD5</accession>
<keyword evidence="2" id="KW-0812">Transmembrane</keyword>
<feature type="compositionally biased region" description="Polar residues" evidence="1">
    <location>
        <begin position="228"/>
        <end position="243"/>
    </location>
</feature>
<reference evidence="4" key="2">
    <citation type="submission" date="2017-02" db="UniProtKB">
        <authorList>
            <consortium name="WormBaseParasite"/>
        </authorList>
    </citation>
    <scope>IDENTIFICATION</scope>
</reference>
<evidence type="ECO:0000313" key="3">
    <source>
        <dbReference type="Proteomes" id="UP000035642"/>
    </source>
</evidence>
<evidence type="ECO:0000256" key="1">
    <source>
        <dbReference type="SAM" id="MobiDB-lite"/>
    </source>
</evidence>
<feature type="transmembrane region" description="Helical" evidence="2">
    <location>
        <begin position="45"/>
        <end position="63"/>
    </location>
</feature>
<reference evidence="3" key="1">
    <citation type="submission" date="2012-09" db="EMBL/GenBank/DDBJ databases">
        <authorList>
            <person name="Martin A.A."/>
        </authorList>
    </citation>
    <scope>NUCLEOTIDE SEQUENCE</scope>
</reference>
<keyword evidence="2" id="KW-1133">Transmembrane helix</keyword>
<dbReference type="AlphaFoldDB" id="A0A0K0CUD5"/>
<dbReference type="Proteomes" id="UP000035642">
    <property type="component" value="Unassembled WGS sequence"/>
</dbReference>
<feature type="transmembrane region" description="Helical" evidence="2">
    <location>
        <begin position="78"/>
        <end position="95"/>
    </location>
</feature>
<feature type="region of interest" description="Disordered" evidence="1">
    <location>
        <begin position="219"/>
        <end position="243"/>
    </location>
</feature>
<keyword evidence="3" id="KW-1185">Reference proteome</keyword>
<organism evidence="3 4">
    <name type="scientific">Angiostrongylus cantonensis</name>
    <name type="common">Rat lungworm</name>
    <dbReference type="NCBI Taxonomy" id="6313"/>
    <lineage>
        <taxon>Eukaryota</taxon>
        <taxon>Metazoa</taxon>
        <taxon>Ecdysozoa</taxon>
        <taxon>Nematoda</taxon>
        <taxon>Chromadorea</taxon>
        <taxon>Rhabditida</taxon>
        <taxon>Rhabditina</taxon>
        <taxon>Rhabditomorpha</taxon>
        <taxon>Strongyloidea</taxon>
        <taxon>Metastrongylidae</taxon>
        <taxon>Angiostrongylus</taxon>
    </lineage>
</organism>